<keyword evidence="2" id="KW-0378">Hydrolase</keyword>
<keyword evidence="6" id="KW-1185">Reference proteome</keyword>
<accession>A0A1G8DJI6</accession>
<dbReference type="RefSeq" id="WP_090929834.1">
    <property type="nucleotide sequence ID" value="NZ_FNDJ01000002.1"/>
</dbReference>
<gene>
    <name evidence="5" type="ORF">SAMN05421869_102585</name>
</gene>
<evidence type="ECO:0000313" key="6">
    <source>
        <dbReference type="Proteomes" id="UP000199202"/>
    </source>
</evidence>
<dbReference type="PROSITE" id="PS51173">
    <property type="entry name" value="CBM2"/>
    <property type="match status" value="1"/>
</dbReference>
<organism evidence="5 6">
    <name type="scientific">Nonomuraea jiangxiensis</name>
    <dbReference type="NCBI Taxonomy" id="633440"/>
    <lineage>
        <taxon>Bacteria</taxon>
        <taxon>Bacillati</taxon>
        <taxon>Actinomycetota</taxon>
        <taxon>Actinomycetes</taxon>
        <taxon>Streptosporangiales</taxon>
        <taxon>Streptosporangiaceae</taxon>
        <taxon>Nonomuraea</taxon>
    </lineage>
</organism>
<feature type="signal peptide" evidence="3">
    <location>
        <begin position="1"/>
        <end position="25"/>
    </location>
</feature>
<name>A0A1G8DJI6_9ACTN</name>
<feature type="domain" description="CBM2" evidence="4">
    <location>
        <begin position="322"/>
        <end position="431"/>
    </location>
</feature>
<dbReference type="InterPro" id="IPR008965">
    <property type="entry name" value="CBM2/CBM3_carb-bd_dom_sf"/>
</dbReference>
<dbReference type="Proteomes" id="UP000199202">
    <property type="component" value="Unassembled WGS sequence"/>
</dbReference>
<evidence type="ECO:0000313" key="5">
    <source>
        <dbReference type="EMBL" id="SDH57570.1"/>
    </source>
</evidence>
<dbReference type="Gene3D" id="3.40.50.1820">
    <property type="entry name" value="alpha/beta hydrolase"/>
    <property type="match status" value="1"/>
</dbReference>
<dbReference type="GO" id="GO:0030247">
    <property type="term" value="F:polysaccharide binding"/>
    <property type="evidence" value="ECO:0007669"/>
    <property type="project" value="UniProtKB-UniRule"/>
</dbReference>
<evidence type="ECO:0000256" key="3">
    <source>
        <dbReference type="SAM" id="SignalP"/>
    </source>
</evidence>
<evidence type="ECO:0000259" key="4">
    <source>
        <dbReference type="PROSITE" id="PS51173"/>
    </source>
</evidence>
<dbReference type="SUPFAM" id="SSF53474">
    <property type="entry name" value="alpha/beta-Hydrolases"/>
    <property type="match status" value="2"/>
</dbReference>
<reference evidence="5 6" key="1">
    <citation type="submission" date="2016-10" db="EMBL/GenBank/DDBJ databases">
        <authorList>
            <person name="de Groot N.N."/>
        </authorList>
    </citation>
    <scope>NUCLEOTIDE SEQUENCE [LARGE SCALE GENOMIC DNA]</scope>
    <source>
        <strain evidence="5 6">CGMCC 4.6533</strain>
    </source>
</reference>
<dbReference type="Gene3D" id="2.60.40.290">
    <property type="match status" value="1"/>
</dbReference>
<dbReference type="STRING" id="633440.SAMN05421869_102585"/>
<dbReference type="GO" id="GO:0004553">
    <property type="term" value="F:hydrolase activity, hydrolyzing O-glycosyl compounds"/>
    <property type="evidence" value="ECO:0007669"/>
    <property type="project" value="InterPro"/>
</dbReference>
<keyword evidence="1 3" id="KW-0732">Signal</keyword>
<dbReference type="InterPro" id="IPR010126">
    <property type="entry name" value="Esterase_phb"/>
</dbReference>
<dbReference type="Pfam" id="PF00553">
    <property type="entry name" value="CBM_2"/>
    <property type="match status" value="1"/>
</dbReference>
<feature type="chain" id="PRO_5011461080" evidence="3">
    <location>
        <begin position="26"/>
        <end position="431"/>
    </location>
</feature>
<dbReference type="InterPro" id="IPR029058">
    <property type="entry name" value="AB_hydrolase_fold"/>
</dbReference>
<dbReference type="InterPro" id="IPR012291">
    <property type="entry name" value="CBM2_carb-bd_dom_sf"/>
</dbReference>
<dbReference type="InterPro" id="IPR050955">
    <property type="entry name" value="Plant_Biomass_Hydrol_Est"/>
</dbReference>
<evidence type="ECO:0000256" key="1">
    <source>
        <dbReference type="ARBA" id="ARBA00022729"/>
    </source>
</evidence>
<evidence type="ECO:0000256" key="2">
    <source>
        <dbReference type="ARBA" id="ARBA00022801"/>
    </source>
</evidence>
<dbReference type="NCBIfam" id="TIGR01840">
    <property type="entry name" value="esterase_phb"/>
    <property type="match status" value="1"/>
</dbReference>
<proteinExistence type="predicted"/>
<dbReference type="Pfam" id="PF10503">
    <property type="entry name" value="Esterase_PHB"/>
    <property type="match status" value="1"/>
</dbReference>
<dbReference type="SMART" id="SM00637">
    <property type="entry name" value="CBD_II"/>
    <property type="match status" value="1"/>
</dbReference>
<dbReference type="PANTHER" id="PTHR43037">
    <property type="entry name" value="UNNAMED PRODUCT-RELATED"/>
    <property type="match status" value="1"/>
</dbReference>
<dbReference type="InterPro" id="IPR001919">
    <property type="entry name" value="CBD2"/>
</dbReference>
<dbReference type="PANTHER" id="PTHR43037:SF5">
    <property type="entry name" value="FERULOYL ESTERASE"/>
    <property type="match status" value="1"/>
</dbReference>
<dbReference type="EMBL" id="FNDJ01000002">
    <property type="protein sequence ID" value="SDH57570.1"/>
    <property type="molecule type" value="Genomic_DNA"/>
</dbReference>
<dbReference type="SUPFAM" id="SSF49384">
    <property type="entry name" value="Carbohydrate-binding domain"/>
    <property type="match status" value="1"/>
</dbReference>
<dbReference type="AlphaFoldDB" id="A0A1G8DJI6"/>
<protein>
    <submittedName>
        <fullName evidence="5">Esterase, PHB depolymerase family</fullName>
    </submittedName>
</protein>
<sequence>MSVRVRVAGALITAAVLVAAGLALATPASSAQLTEITGFGTNPTNLRMHLYVPDNAGSRPPVVLAVHYCTGSGPALHSGTEFASLADRYKFILVYPSATRSGACFDVSSPQALRRDGGSDPVGIMSMVRYVHQRYGGDPARTFVTGVSSGAMMTNVLLGDYPDVFKAGAAFMGVPFGCFATTDGSSWNSACANGQISRTPQQWGDAVRAAYPGYSGARPRMQIWHGTEDSTLRYPNFQEQIKQWTNVLGLSQTPSLTDTPQSGYTRTRYGGTGGMAPVEAISIQGAGHDLPRGGMAAEVIRFFGLNTSATPTITPTVTPTITPTATGPCRVTYTMNTWNAGFTAAVTIANTGTAPVSGWRLAFALPAGQTVTSAWNATIAPASGQVTATNVAYNGSIAPGASASFGFQATHAGGTGRPAAFTLNGTACTAA</sequence>
<dbReference type="GO" id="GO:0005576">
    <property type="term" value="C:extracellular region"/>
    <property type="evidence" value="ECO:0007669"/>
    <property type="project" value="InterPro"/>
</dbReference>
<dbReference type="GO" id="GO:0005975">
    <property type="term" value="P:carbohydrate metabolic process"/>
    <property type="evidence" value="ECO:0007669"/>
    <property type="project" value="InterPro"/>
</dbReference>
<dbReference type="OrthoDB" id="9767239at2"/>